<keyword evidence="1" id="KW-0479">Metal-binding</keyword>
<evidence type="ECO:0000313" key="4">
    <source>
        <dbReference type="EMBL" id="KAK3279635.1"/>
    </source>
</evidence>
<dbReference type="InterPro" id="IPR001878">
    <property type="entry name" value="Znf_CCHC"/>
</dbReference>
<feature type="compositionally biased region" description="Low complexity" evidence="2">
    <location>
        <begin position="542"/>
        <end position="551"/>
    </location>
</feature>
<feature type="region of interest" description="Disordered" evidence="2">
    <location>
        <begin position="18"/>
        <end position="38"/>
    </location>
</feature>
<dbReference type="InterPro" id="IPR036875">
    <property type="entry name" value="Znf_CCHC_sf"/>
</dbReference>
<accession>A0AAE0LCD4</accession>
<keyword evidence="1" id="KW-0862">Zinc</keyword>
<dbReference type="AlphaFoldDB" id="A0AAE0LCD4"/>
<organism evidence="4 5">
    <name type="scientific">Cymbomonas tetramitiformis</name>
    <dbReference type="NCBI Taxonomy" id="36881"/>
    <lineage>
        <taxon>Eukaryota</taxon>
        <taxon>Viridiplantae</taxon>
        <taxon>Chlorophyta</taxon>
        <taxon>Pyramimonadophyceae</taxon>
        <taxon>Pyramimonadales</taxon>
        <taxon>Pyramimonadaceae</taxon>
        <taxon>Cymbomonas</taxon>
    </lineage>
</organism>
<feature type="region of interest" description="Disordered" evidence="2">
    <location>
        <begin position="579"/>
        <end position="607"/>
    </location>
</feature>
<evidence type="ECO:0000256" key="2">
    <source>
        <dbReference type="SAM" id="MobiDB-lite"/>
    </source>
</evidence>
<dbReference type="Pfam" id="PF00098">
    <property type="entry name" value="zf-CCHC"/>
    <property type="match status" value="1"/>
</dbReference>
<name>A0AAE0LCD4_9CHLO</name>
<dbReference type="PROSITE" id="PS50158">
    <property type="entry name" value="ZF_CCHC"/>
    <property type="match status" value="1"/>
</dbReference>
<gene>
    <name evidence="4" type="ORF">CYMTET_12497</name>
</gene>
<evidence type="ECO:0000313" key="5">
    <source>
        <dbReference type="Proteomes" id="UP001190700"/>
    </source>
</evidence>
<dbReference type="EMBL" id="LGRX02004755">
    <property type="protein sequence ID" value="KAK3279635.1"/>
    <property type="molecule type" value="Genomic_DNA"/>
</dbReference>
<dbReference type="Proteomes" id="UP001190700">
    <property type="component" value="Unassembled WGS sequence"/>
</dbReference>
<protein>
    <recommendedName>
        <fullName evidence="3">CCHC-type domain-containing protein</fullName>
    </recommendedName>
</protein>
<proteinExistence type="predicted"/>
<reference evidence="4 5" key="1">
    <citation type="journal article" date="2015" name="Genome Biol. Evol.">
        <title>Comparative Genomics of a Bacterivorous Green Alga Reveals Evolutionary Causalities and Consequences of Phago-Mixotrophic Mode of Nutrition.</title>
        <authorList>
            <person name="Burns J.A."/>
            <person name="Paasch A."/>
            <person name="Narechania A."/>
            <person name="Kim E."/>
        </authorList>
    </citation>
    <scope>NUCLEOTIDE SEQUENCE [LARGE SCALE GENOMIC DNA]</scope>
    <source>
        <strain evidence="4 5">PLY_AMNH</strain>
    </source>
</reference>
<dbReference type="GO" id="GO:0003676">
    <property type="term" value="F:nucleic acid binding"/>
    <property type="evidence" value="ECO:0007669"/>
    <property type="project" value="InterPro"/>
</dbReference>
<keyword evidence="5" id="KW-1185">Reference proteome</keyword>
<feature type="domain" description="CCHC-type" evidence="3">
    <location>
        <begin position="479"/>
        <end position="495"/>
    </location>
</feature>
<dbReference type="SMART" id="SM00343">
    <property type="entry name" value="ZnF_C2HC"/>
    <property type="match status" value="1"/>
</dbReference>
<keyword evidence="1" id="KW-0863">Zinc-finger</keyword>
<evidence type="ECO:0000259" key="3">
    <source>
        <dbReference type="PROSITE" id="PS50158"/>
    </source>
</evidence>
<feature type="region of interest" description="Disordered" evidence="2">
    <location>
        <begin position="524"/>
        <end position="551"/>
    </location>
</feature>
<evidence type="ECO:0000256" key="1">
    <source>
        <dbReference type="PROSITE-ProRule" id="PRU00047"/>
    </source>
</evidence>
<dbReference type="SUPFAM" id="SSF57756">
    <property type="entry name" value="Retrovirus zinc finger-like domains"/>
    <property type="match status" value="1"/>
</dbReference>
<feature type="region of interest" description="Disordered" evidence="2">
    <location>
        <begin position="450"/>
        <end position="470"/>
    </location>
</feature>
<comment type="caution">
    <text evidence="4">The sequence shown here is derived from an EMBL/GenBank/DDBJ whole genome shotgun (WGS) entry which is preliminary data.</text>
</comment>
<feature type="compositionally biased region" description="Acidic residues" evidence="2">
    <location>
        <begin position="453"/>
        <end position="464"/>
    </location>
</feature>
<sequence>MDIFEDELVSLLIRYSNKAEEKERKKPAKPLDATDKRAFQFNPEYTPEDLKKVDTCDTCDSFKHQCAKAPSGSEEEKRVHSEWNAHRQRADKSYDSRCLHANVTLRYYAVPLANDEKPAHNSLKKTETQTQDFGGNLRTPRLTVGEAYYLRHLPTFCYSMYSHARQCTVLYFWNEKIAEKGANNCISVEHYQHEHYPSGAMHLGKWYDGTASQCNNGTMLRYNLEITDPDSKMFMYERMDVKIQRTAKNHNIINDLADWLEISEGCSRKSPPHLCGAPICVEPPQDIHRDWTAYLAQLYVKTTRPEQNGKKVNISEFHWFNFGIAEVLGPDGKILLKGDGTPDLATHPGEVWMRRELDDKEPWTIVDLRKRAPRNRAEWGKGVRTQDLPPLPNVLPITNPTFQLYSGPLPITKEKVQDLHKLSKFLPDPAKAALYPPYVEGMRCKGDVAEASAAEEEPQEDDSELATAAASGAKRPPFRCFACQEEGHRVADCPNAALREKWLQARNGAKVARQVAVLLEEASQWQEAQPPADPATEDLPVEEGSTSEGELLETPRVQRRLHLLQNKARKLLAAFCRGDAEATPPREKKHQPPAGGRISAHMRLSCD</sequence>
<dbReference type="GO" id="GO:0008270">
    <property type="term" value="F:zinc ion binding"/>
    <property type="evidence" value="ECO:0007669"/>
    <property type="project" value="UniProtKB-KW"/>
</dbReference>